<proteinExistence type="predicted"/>
<organism evidence="2 3">
    <name type="scientific">Favolaschia claudopus</name>
    <dbReference type="NCBI Taxonomy" id="2862362"/>
    <lineage>
        <taxon>Eukaryota</taxon>
        <taxon>Fungi</taxon>
        <taxon>Dikarya</taxon>
        <taxon>Basidiomycota</taxon>
        <taxon>Agaricomycotina</taxon>
        <taxon>Agaricomycetes</taxon>
        <taxon>Agaricomycetidae</taxon>
        <taxon>Agaricales</taxon>
        <taxon>Marasmiineae</taxon>
        <taxon>Mycenaceae</taxon>
        <taxon>Favolaschia</taxon>
    </lineage>
</organism>
<dbReference type="EMBL" id="JAWWNJ010000117">
    <property type="protein sequence ID" value="KAK6991564.1"/>
    <property type="molecule type" value="Genomic_DNA"/>
</dbReference>
<feature type="compositionally biased region" description="Basic residues" evidence="1">
    <location>
        <begin position="257"/>
        <end position="267"/>
    </location>
</feature>
<feature type="region of interest" description="Disordered" evidence="1">
    <location>
        <begin position="127"/>
        <end position="153"/>
    </location>
</feature>
<comment type="caution">
    <text evidence="2">The sequence shown here is derived from an EMBL/GenBank/DDBJ whole genome shotgun (WGS) entry which is preliminary data.</text>
</comment>
<evidence type="ECO:0000313" key="2">
    <source>
        <dbReference type="EMBL" id="KAK6991564.1"/>
    </source>
</evidence>
<name>A0AAV9ZRF4_9AGAR</name>
<keyword evidence="3" id="KW-1185">Reference proteome</keyword>
<feature type="compositionally biased region" description="Pro residues" evidence="1">
    <location>
        <begin position="204"/>
        <end position="213"/>
    </location>
</feature>
<dbReference type="AlphaFoldDB" id="A0AAV9ZRF4"/>
<feature type="compositionally biased region" description="Polar residues" evidence="1">
    <location>
        <begin position="132"/>
        <end position="153"/>
    </location>
</feature>
<feature type="compositionally biased region" description="Low complexity" evidence="1">
    <location>
        <begin position="214"/>
        <end position="232"/>
    </location>
</feature>
<protein>
    <submittedName>
        <fullName evidence="2">Uncharacterized protein</fullName>
    </submittedName>
</protein>
<evidence type="ECO:0000256" key="1">
    <source>
        <dbReference type="SAM" id="MobiDB-lite"/>
    </source>
</evidence>
<accession>A0AAV9ZRF4</accession>
<gene>
    <name evidence="2" type="ORF">R3P38DRAFT_3227792</name>
</gene>
<reference evidence="2 3" key="1">
    <citation type="journal article" date="2024" name="J Genomics">
        <title>Draft genome sequencing and assembly of Favolaschia claudopus CIRM-BRFM 2984 isolated from oak limbs.</title>
        <authorList>
            <person name="Navarro D."/>
            <person name="Drula E."/>
            <person name="Chaduli D."/>
            <person name="Cazenave R."/>
            <person name="Ahrendt S."/>
            <person name="Wang J."/>
            <person name="Lipzen A."/>
            <person name="Daum C."/>
            <person name="Barry K."/>
            <person name="Grigoriev I.V."/>
            <person name="Favel A."/>
            <person name="Rosso M.N."/>
            <person name="Martin F."/>
        </authorList>
    </citation>
    <scope>NUCLEOTIDE SEQUENCE [LARGE SCALE GENOMIC DNA]</scope>
    <source>
        <strain evidence="2 3">CIRM-BRFM 2984</strain>
    </source>
</reference>
<sequence>MNIFDRPRRLLQTEGAHRWAMRRRRNEMEGGEKRDFSHIVVRRGRRRRQHGGRRGQYARGRWRDSEVAGTYQVSIPLQLLEAHLALSTTCSTNNLCDSLGQLVLPQLYFSASRLSPRRFRRRLSHTLPETHGSASPHASVSPTSASPTFTSLDLENDDVPNFYEDFVTHATAEDLQPSTSTGIASSSSSAPSTSAFVATFSTWAPPPPPPPVTVPAQGPTPALAATPSAPLLNDDEGESVYYMPPPPRLQVPPTSHRFQRMGKGRGN</sequence>
<evidence type="ECO:0000313" key="3">
    <source>
        <dbReference type="Proteomes" id="UP001362999"/>
    </source>
</evidence>
<feature type="region of interest" description="Disordered" evidence="1">
    <location>
        <begin position="200"/>
        <end position="267"/>
    </location>
</feature>
<dbReference type="Proteomes" id="UP001362999">
    <property type="component" value="Unassembled WGS sequence"/>
</dbReference>